<dbReference type="Gene3D" id="3.40.50.300">
    <property type="entry name" value="P-loop containing nucleotide triphosphate hydrolases"/>
    <property type="match status" value="1"/>
</dbReference>
<organism evidence="3 4">
    <name type="scientific">Rhizodiscina lignyota</name>
    <dbReference type="NCBI Taxonomy" id="1504668"/>
    <lineage>
        <taxon>Eukaryota</taxon>
        <taxon>Fungi</taxon>
        <taxon>Dikarya</taxon>
        <taxon>Ascomycota</taxon>
        <taxon>Pezizomycotina</taxon>
        <taxon>Dothideomycetes</taxon>
        <taxon>Pleosporomycetidae</taxon>
        <taxon>Aulographales</taxon>
        <taxon>Rhizodiscinaceae</taxon>
        <taxon>Rhizodiscina</taxon>
    </lineage>
</organism>
<dbReference type="SUPFAM" id="SSF52540">
    <property type="entry name" value="P-loop containing nucleoside triphosphate hydrolases"/>
    <property type="match status" value="1"/>
</dbReference>
<dbReference type="OrthoDB" id="5427350at2759"/>
<dbReference type="PANTHER" id="PTHR36681">
    <property type="entry name" value="NUCLEAR GTPASE, GERMINAL CENTER-ASSOCIATED, TANDEM DUPLICATE 3"/>
    <property type="match status" value="1"/>
</dbReference>
<dbReference type="Pfam" id="PF24564">
    <property type="entry name" value="DUF7605"/>
    <property type="match status" value="1"/>
</dbReference>
<evidence type="ECO:0000313" key="4">
    <source>
        <dbReference type="Proteomes" id="UP000799772"/>
    </source>
</evidence>
<feature type="domain" description="Dynamin N-terminal" evidence="1">
    <location>
        <begin position="100"/>
        <end position="403"/>
    </location>
</feature>
<name>A0A9P4IQ69_9PEZI</name>
<dbReference type="EMBL" id="ML978121">
    <property type="protein sequence ID" value="KAF2103699.1"/>
    <property type="molecule type" value="Genomic_DNA"/>
</dbReference>
<evidence type="ECO:0000259" key="2">
    <source>
        <dbReference type="Pfam" id="PF24564"/>
    </source>
</evidence>
<feature type="domain" description="DUF7605" evidence="2">
    <location>
        <begin position="648"/>
        <end position="828"/>
    </location>
</feature>
<evidence type="ECO:0000313" key="3">
    <source>
        <dbReference type="EMBL" id="KAF2103699.1"/>
    </source>
</evidence>
<evidence type="ECO:0008006" key="5">
    <source>
        <dbReference type="Google" id="ProtNLM"/>
    </source>
</evidence>
<dbReference type="Pfam" id="PF00350">
    <property type="entry name" value="Dynamin_N"/>
    <property type="match status" value="1"/>
</dbReference>
<gene>
    <name evidence="3" type="ORF">NA57DRAFT_69912</name>
</gene>
<dbReference type="InterPro" id="IPR056024">
    <property type="entry name" value="DUF7605"/>
</dbReference>
<dbReference type="AlphaFoldDB" id="A0A9P4IQ69"/>
<accession>A0A9P4IQ69</accession>
<proteinExistence type="predicted"/>
<comment type="caution">
    <text evidence="3">The sequence shown here is derived from an EMBL/GenBank/DDBJ whole genome shotgun (WGS) entry which is preliminary data.</text>
</comment>
<reference evidence="3" key="1">
    <citation type="journal article" date="2020" name="Stud. Mycol.">
        <title>101 Dothideomycetes genomes: a test case for predicting lifestyles and emergence of pathogens.</title>
        <authorList>
            <person name="Haridas S."/>
            <person name="Albert R."/>
            <person name="Binder M."/>
            <person name="Bloem J."/>
            <person name="Labutti K."/>
            <person name="Salamov A."/>
            <person name="Andreopoulos B."/>
            <person name="Baker S."/>
            <person name="Barry K."/>
            <person name="Bills G."/>
            <person name="Bluhm B."/>
            <person name="Cannon C."/>
            <person name="Castanera R."/>
            <person name="Culley D."/>
            <person name="Daum C."/>
            <person name="Ezra D."/>
            <person name="Gonzalez J."/>
            <person name="Henrissat B."/>
            <person name="Kuo A."/>
            <person name="Liang C."/>
            <person name="Lipzen A."/>
            <person name="Lutzoni F."/>
            <person name="Magnuson J."/>
            <person name="Mondo S."/>
            <person name="Nolan M."/>
            <person name="Ohm R."/>
            <person name="Pangilinan J."/>
            <person name="Park H.-J."/>
            <person name="Ramirez L."/>
            <person name="Alfaro M."/>
            <person name="Sun H."/>
            <person name="Tritt A."/>
            <person name="Yoshinaga Y."/>
            <person name="Zwiers L.-H."/>
            <person name="Turgeon B."/>
            <person name="Goodwin S."/>
            <person name="Spatafora J."/>
            <person name="Crous P."/>
            <person name="Grigoriev I."/>
        </authorList>
    </citation>
    <scope>NUCLEOTIDE SEQUENCE</scope>
    <source>
        <strain evidence="3">CBS 133067</strain>
    </source>
</reference>
<dbReference type="Proteomes" id="UP000799772">
    <property type="component" value="Unassembled WGS sequence"/>
</dbReference>
<dbReference type="InterPro" id="IPR027417">
    <property type="entry name" value="P-loop_NTPase"/>
</dbReference>
<dbReference type="InterPro" id="IPR045063">
    <property type="entry name" value="Dynamin_N"/>
</dbReference>
<protein>
    <recommendedName>
        <fullName evidence="5">Nuclear GTPase SLIP-GC</fullName>
    </recommendedName>
</protein>
<sequence length="931" mass="104857">MVLPTDGRVEAPNTRKRKYEDLDDDEVCGEVEAYDPNREEMPKLSIYLESFRQAEEIVNHIFDPFLRAIERSSCNDKLIEGLAQKIRDARTITNRARVTVGLVGGSGVGKSSLLNNLLGVEEIASVANGGGSCTTVIQGYASASEMQGKDFSALIKLQSLAGCKLMVQNQAKKFIRYARAYLPNGGAVDSDNEDDIEHEEIDQTLNETEGEDPDGKLDAQTAIENLTTLFSEHDEFKNYRAVRAFLLSKSADHESDIMEQLDTMTENLWNKIEHDNGNIVMDADSVSTLMTMIEPFTTRKEMADEDSVFIPEESEPCFWPWVLSVTIHFSHRLLEAGIKLMDLPGTTDTNRLRVETTYQTLRDCSHRIIVCDITRAETDTTVDEHLQGAARVHGINKTILVCTNSDKELNTAPKYLKGEQQLEWARASKEISVISADLKELEKSIRAAKQQQDSDIVVDLTDQKTKAQFVCTLVLLFPKANPIATDFEKKQCENRLQEIAITARNAKVTNRMMAKWKEIPRAKGSLKVFCVSNKHYDTYLSGSFDKIDAPPLSVQGTNIPDLRTHLLKLPAGVKFQRFRGYCHSTVQALLNKVESLCNVNALERKENWDNLINATQKDLLNTLDTLTEELIKNPVTNIVHEMNKKEIYWTKVAKRKCEEGWFVHAKMPAATFRAFIRKYGKHSTAKVKDLNMNDQLLYAVRKDFTVSLDDLCESCSDWTVKFINAARTALDKLKKRFKDDPAGNAECLVEFYNSISIHSAGLQREIEEIGAGLQEDFVNIQNKALHDEGGAYLSTRMAEVYEDCMEITGTKAHDQRKTIFLKALTSKDNVFKSIPSGLHDESTASRTLRTQCVIKSVVDSFNEIRDHLQDVYARVAVDSEEGRQLCDELQALVKPARDTMAGTVHDLLEAAEKEEKSWLGLKDPVKVEPKE</sequence>
<evidence type="ECO:0000259" key="1">
    <source>
        <dbReference type="Pfam" id="PF00350"/>
    </source>
</evidence>
<dbReference type="PANTHER" id="PTHR36681:SF3">
    <property type="entry name" value="NUCLEAR GTPASE, GERMINAL CENTER-ASSOCIATED, TANDEM DUPLICATE 3"/>
    <property type="match status" value="1"/>
</dbReference>
<keyword evidence="4" id="KW-1185">Reference proteome</keyword>